<feature type="domain" description="Uracil-DNA glycosylase-like" evidence="4">
    <location>
        <begin position="47"/>
        <end position="194"/>
    </location>
</feature>
<keyword evidence="3" id="KW-0234">DNA repair</keyword>
<dbReference type="GO" id="GO:0008263">
    <property type="term" value="F:pyrimidine-specific mismatch base pair DNA N-glycosylase activity"/>
    <property type="evidence" value="ECO:0007669"/>
    <property type="project" value="TreeGrafter"/>
</dbReference>
<dbReference type="AlphaFoldDB" id="M3HE21"/>
<dbReference type="STRING" id="1245528.M3HE21"/>
<keyword evidence="2" id="KW-0378">Hydrolase</keyword>
<organism evidence="5 6">
    <name type="scientific">Candida maltosa (strain Xu316)</name>
    <name type="common">Yeast</name>
    <dbReference type="NCBI Taxonomy" id="1245528"/>
    <lineage>
        <taxon>Eukaryota</taxon>
        <taxon>Fungi</taxon>
        <taxon>Dikarya</taxon>
        <taxon>Ascomycota</taxon>
        <taxon>Saccharomycotina</taxon>
        <taxon>Pichiomycetes</taxon>
        <taxon>Debaryomycetaceae</taxon>
        <taxon>Candida/Lodderomyces clade</taxon>
        <taxon>Candida</taxon>
    </lineage>
</organism>
<dbReference type="OMA" id="MCVVGKS"/>
<comment type="caution">
    <text evidence="5">The sequence shown here is derived from an EMBL/GenBank/DDBJ whole genome shotgun (WGS) entry which is preliminary data.</text>
</comment>
<proteinExistence type="predicted"/>
<sequence length="257" mass="29499">MSDTPLSKLQKFKYANDGTKPIKVTKPAIKPRTKTTPNLPDLRQSLNNHVKVLFIGFNPGKESSIQQHHYAHHSNLFWKLFNQSKVLQKVVDCEGFEKTTELSKLLNQGCSAKDDFELIKYNIGFTDLVLRCTSRADELTTIEKLDNVPRLLKEFKESNVENIVVIGKGIWEIIVKYFVKELKLANVKLNKEVFEWGLQSEDCSSDKNYNLIIESIYKNHLPSLTTKLYVFPNTSGLVGSLKYSEKLELWENMVSNI</sequence>
<name>M3HE21_CANMX</name>
<dbReference type="Proteomes" id="UP000011777">
    <property type="component" value="Unassembled WGS sequence"/>
</dbReference>
<evidence type="ECO:0000256" key="1">
    <source>
        <dbReference type="ARBA" id="ARBA00022763"/>
    </source>
</evidence>
<dbReference type="GO" id="GO:0006285">
    <property type="term" value="P:base-excision repair, AP site formation"/>
    <property type="evidence" value="ECO:0007669"/>
    <property type="project" value="InterPro"/>
</dbReference>
<accession>M3HE21</accession>
<dbReference type="Gene3D" id="3.40.470.10">
    <property type="entry name" value="Uracil-DNA glycosylase-like domain"/>
    <property type="match status" value="1"/>
</dbReference>
<protein>
    <recommendedName>
        <fullName evidence="4">Uracil-DNA glycosylase-like domain-containing protein</fullName>
    </recommendedName>
</protein>
<dbReference type="PANTHER" id="PTHR12159:SF9">
    <property type="entry name" value="G_T MISMATCH-SPECIFIC THYMINE DNA GLYCOSYLASE"/>
    <property type="match status" value="1"/>
</dbReference>
<evidence type="ECO:0000313" key="6">
    <source>
        <dbReference type="Proteomes" id="UP000011777"/>
    </source>
</evidence>
<dbReference type="InterPro" id="IPR005122">
    <property type="entry name" value="Uracil-DNA_glycosylase-like"/>
</dbReference>
<dbReference type="InterPro" id="IPR015637">
    <property type="entry name" value="MUG/TDG"/>
</dbReference>
<dbReference type="eggNOG" id="KOG4120">
    <property type="taxonomic scope" value="Eukaryota"/>
</dbReference>
<dbReference type="EMBL" id="AOGT01002458">
    <property type="protein sequence ID" value="EMG45472.1"/>
    <property type="molecule type" value="Genomic_DNA"/>
</dbReference>
<gene>
    <name evidence="5" type="ORF">G210_4352</name>
</gene>
<reference evidence="5 6" key="1">
    <citation type="submission" date="2013-02" db="EMBL/GenBank/DDBJ databases">
        <title>Genome sequence of Candida maltosa Xu316, a potential industrial strain for xylitol and ethanol production.</title>
        <authorList>
            <person name="Yu J."/>
            <person name="Wang Q."/>
            <person name="Geng X."/>
            <person name="Bao W."/>
            <person name="He P."/>
            <person name="Cai J."/>
        </authorList>
    </citation>
    <scope>NUCLEOTIDE SEQUENCE [LARGE SCALE GENOMIC DNA]</scope>
    <source>
        <strain evidence="6">Xu316</strain>
    </source>
</reference>
<evidence type="ECO:0000313" key="5">
    <source>
        <dbReference type="EMBL" id="EMG45472.1"/>
    </source>
</evidence>
<evidence type="ECO:0000259" key="4">
    <source>
        <dbReference type="Pfam" id="PF03167"/>
    </source>
</evidence>
<dbReference type="InterPro" id="IPR036895">
    <property type="entry name" value="Uracil-DNA_glycosylase-like_sf"/>
</dbReference>
<dbReference type="SUPFAM" id="SSF52141">
    <property type="entry name" value="Uracil-DNA glycosylase-like"/>
    <property type="match status" value="1"/>
</dbReference>
<keyword evidence="6" id="KW-1185">Reference proteome</keyword>
<dbReference type="CDD" id="cd10028">
    <property type="entry name" value="UDG-F2_TDG_MUG"/>
    <property type="match status" value="1"/>
</dbReference>
<dbReference type="OrthoDB" id="565731at2759"/>
<dbReference type="HOGENOM" id="CLU_042829_1_0_1"/>
<dbReference type="GO" id="GO:0004844">
    <property type="term" value="F:uracil DNA N-glycosylase activity"/>
    <property type="evidence" value="ECO:0007669"/>
    <property type="project" value="TreeGrafter"/>
</dbReference>
<dbReference type="Pfam" id="PF03167">
    <property type="entry name" value="UDG"/>
    <property type="match status" value="1"/>
</dbReference>
<evidence type="ECO:0000256" key="2">
    <source>
        <dbReference type="ARBA" id="ARBA00022801"/>
    </source>
</evidence>
<evidence type="ECO:0000256" key="3">
    <source>
        <dbReference type="ARBA" id="ARBA00023204"/>
    </source>
</evidence>
<keyword evidence="1" id="KW-0227">DNA damage</keyword>
<dbReference type="PANTHER" id="PTHR12159">
    <property type="entry name" value="G/T AND G/U MISMATCH-SPECIFIC DNA GLYCOSYLASE"/>
    <property type="match status" value="1"/>
</dbReference>